<feature type="transmembrane region" description="Helical" evidence="1">
    <location>
        <begin position="223"/>
        <end position="241"/>
    </location>
</feature>
<dbReference type="NCBIfam" id="TIGR03769">
    <property type="entry name" value="P_ac_wall_RPT"/>
    <property type="match status" value="1"/>
</dbReference>
<dbReference type="Proteomes" id="UP000271587">
    <property type="component" value="Chromosome"/>
</dbReference>
<feature type="signal peptide" evidence="2">
    <location>
        <begin position="1"/>
        <end position="23"/>
    </location>
</feature>
<gene>
    <name evidence="3" type="ORF">CGERO_01385</name>
</gene>
<dbReference type="NCBIfam" id="NF038134">
    <property type="entry name" value="choice_anch_M"/>
    <property type="match status" value="1"/>
</dbReference>
<evidence type="ECO:0000256" key="1">
    <source>
        <dbReference type="SAM" id="Phobius"/>
    </source>
</evidence>
<keyword evidence="2" id="KW-0732">Signal</keyword>
<feature type="chain" id="PRO_5018250463" evidence="2">
    <location>
        <begin position="24"/>
        <end position="245"/>
    </location>
</feature>
<organism evidence="3 4">
    <name type="scientific">Corynebacterium gerontici</name>
    <dbReference type="NCBI Taxonomy" id="2079234"/>
    <lineage>
        <taxon>Bacteria</taxon>
        <taxon>Bacillati</taxon>
        <taxon>Actinomycetota</taxon>
        <taxon>Actinomycetes</taxon>
        <taxon>Mycobacteriales</taxon>
        <taxon>Corynebacteriaceae</taxon>
        <taxon>Corynebacterium</taxon>
    </lineage>
</organism>
<keyword evidence="1" id="KW-0812">Transmembrane</keyword>
<name>A0A3G6IXW3_9CORY</name>
<dbReference type="RefSeq" id="WP_123933058.1">
    <property type="nucleotide sequence ID" value="NZ_CP033897.1"/>
</dbReference>
<keyword evidence="4" id="KW-1185">Reference proteome</keyword>
<dbReference type="EMBL" id="CP033897">
    <property type="protein sequence ID" value="AZA10611.1"/>
    <property type="molecule type" value="Genomic_DNA"/>
</dbReference>
<dbReference type="OrthoDB" id="4424311at2"/>
<dbReference type="InterPro" id="IPR022435">
    <property type="entry name" value="Surface-anchored_actinobac"/>
</dbReference>
<keyword evidence="1" id="KW-1133">Transmembrane helix</keyword>
<accession>A0A3G6IXW3</accession>
<keyword evidence="1" id="KW-0472">Membrane</keyword>
<evidence type="ECO:0000313" key="4">
    <source>
        <dbReference type="Proteomes" id="UP000271587"/>
    </source>
</evidence>
<evidence type="ECO:0000256" key="2">
    <source>
        <dbReference type="SAM" id="SignalP"/>
    </source>
</evidence>
<reference evidence="3 4" key="1">
    <citation type="submission" date="2018-11" db="EMBL/GenBank/DDBJ databases">
        <authorList>
            <person name="Kleinhagauer T."/>
            <person name="Glaeser S.P."/>
            <person name="Spergser J."/>
            <person name="Ruckert C."/>
            <person name="Kaempfer P."/>
            <person name="Busse H.-J."/>
        </authorList>
    </citation>
    <scope>NUCLEOTIDE SEQUENCE [LARGE SCALE GENOMIC DNA]</scope>
    <source>
        <strain evidence="3 4">W8</strain>
    </source>
</reference>
<protein>
    <submittedName>
        <fullName evidence="3">Uncharacterized protein</fullName>
    </submittedName>
</protein>
<evidence type="ECO:0000313" key="3">
    <source>
        <dbReference type="EMBL" id="AZA10611.1"/>
    </source>
</evidence>
<dbReference type="AlphaFoldDB" id="A0A3G6IXW3"/>
<sequence precursor="true">MRTILRVLLVLLACTLAIRPAYAVTLGEGHADFGPTLEGSFALQLRDDTVTPPQWRNAEDVVFALGQASEQQLPEDKDFAFTGAKAGDTVWVIPQTQKAGVPWLGWNTQAPNIQEAVDRGVTFEYVGHQGPGDFSLFLQDGGLGGPEKLFVEPGDTAWVDLGTHTHANWVFTQPGTHLVRIKVSAGNHQATADLRFAVGDTSEAAIKAAESSTWEGRSESSRSYIWLIAGGVLIVAALLFLRKKV</sequence>
<proteinExistence type="predicted"/>
<dbReference type="KEGG" id="cgk:CGERO_01385"/>